<dbReference type="AlphaFoldDB" id="A0A401TGL3"/>
<feature type="transmembrane region" description="Helical" evidence="7">
    <location>
        <begin position="36"/>
        <end position="57"/>
    </location>
</feature>
<gene>
    <name evidence="8" type="ORF">chiPu_0025904</name>
</gene>
<dbReference type="InterPro" id="IPR037272">
    <property type="entry name" value="SNS_sf"/>
</dbReference>
<keyword evidence="6" id="KW-0479">Metal-binding</keyword>
<proteinExistence type="predicted"/>
<evidence type="ECO:0000256" key="7">
    <source>
        <dbReference type="SAM" id="Phobius"/>
    </source>
</evidence>
<dbReference type="InterPro" id="IPR000175">
    <property type="entry name" value="Na/ntran_symport"/>
</dbReference>
<evidence type="ECO:0000256" key="4">
    <source>
        <dbReference type="ARBA" id="ARBA00022989"/>
    </source>
</evidence>
<dbReference type="GO" id="GO:0005332">
    <property type="term" value="F:gamma-aminobutyric acid:sodium:chloride symporter activity"/>
    <property type="evidence" value="ECO:0007669"/>
    <property type="project" value="TreeGrafter"/>
</dbReference>
<dbReference type="PANTHER" id="PTHR11616:SF325">
    <property type="entry name" value="TRANSPORTER"/>
    <property type="match status" value="1"/>
</dbReference>
<dbReference type="Pfam" id="PF00209">
    <property type="entry name" value="SNF"/>
    <property type="match status" value="1"/>
</dbReference>
<protein>
    <submittedName>
        <fullName evidence="8">Uncharacterized protein</fullName>
    </submittedName>
</protein>
<evidence type="ECO:0000256" key="6">
    <source>
        <dbReference type="PIRSR" id="PIRSR600175-1"/>
    </source>
</evidence>
<comment type="caution">
    <text evidence="8">The sequence shown here is derived from an EMBL/GenBank/DDBJ whole genome shotgun (WGS) entry which is preliminary data.</text>
</comment>
<reference evidence="8 9" key="1">
    <citation type="journal article" date="2018" name="Nat. Ecol. Evol.">
        <title>Shark genomes provide insights into elasmobranch evolution and the origin of vertebrates.</title>
        <authorList>
            <person name="Hara Y"/>
            <person name="Yamaguchi K"/>
            <person name="Onimaru K"/>
            <person name="Kadota M"/>
            <person name="Koyanagi M"/>
            <person name="Keeley SD"/>
            <person name="Tatsumi K"/>
            <person name="Tanaka K"/>
            <person name="Motone F"/>
            <person name="Kageyama Y"/>
            <person name="Nozu R"/>
            <person name="Adachi N"/>
            <person name="Nishimura O"/>
            <person name="Nakagawa R"/>
            <person name="Tanegashima C"/>
            <person name="Kiyatake I"/>
            <person name="Matsumoto R"/>
            <person name="Murakumo K"/>
            <person name="Nishida K"/>
            <person name="Terakita A"/>
            <person name="Kuratani S"/>
            <person name="Sato K"/>
            <person name="Hyodo S Kuraku.S."/>
        </authorList>
    </citation>
    <scope>NUCLEOTIDE SEQUENCE [LARGE SCALE GENOMIC DNA]</scope>
</reference>
<evidence type="ECO:0000256" key="3">
    <source>
        <dbReference type="ARBA" id="ARBA00022692"/>
    </source>
</evidence>
<dbReference type="GO" id="GO:0046872">
    <property type="term" value="F:metal ion binding"/>
    <property type="evidence" value="ECO:0007669"/>
    <property type="project" value="UniProtKB-KW"/>
</dbReference>
<dbReference type="STRING" id="137246.A0A401TGL3"/>
<dbReference type="PANTHER" id="PTHR11616">
    <property type="entry name" value="SODIUM/CHLORIDE DEPENDENT TRANSPORTER"/>
    <property type="match status" value="1"/>
</dbReference>
<dbReference type="OrthoDB" id="8957774at2759"/>
<keyword evidence="3 7" id="KW-0812">Transmembrane</keyword>
<keyword evidence="6" id="KW-0915">Sodium</keyword>
<feature type="binding site" evidence="6">
    <location>
        <position position="52"/>
    </location>
    <ligand>
        <name>Na(+)</name>
        <dbReference type="ChEBI" id="CHEBI:29101"/>
        <label>1</label>
    </ligand>
</feature>
<comment type="subcellular location">
    <subcellularLocation>
        <location evidence="1">Membrane</location>
        <topology evidence="1">Multi-pass membrane protein</topology>
    </subcellularLocation>
</comment>
<evidence type="ECO:0000256" key="1">
    <source>
        <dbReference type="ARBA" id="ARBA00004141"/>
    </source>
</evidence>
<keyword evidence="2" id="KW-0813">Transport</keyword>
<sequence>MAQERGVDISEVAETGPGLAFIAYPKAVSLMPVPQVWAALFFIMLLLLGLGSQAGGVRDLGRDLRSFGKWGERAGSDEGLRHQVSVLPAAPTVTARCWGEAFQLRPRAGFGNSWGLRWVRWR</sequence>
<dbReference type="PROSITE" id="PS50267">
    <property type="entry name" value="NA_NEUROTRAN_SYMP_3"/>
    <property type="match status" value="1"/>
</dbReference>
<keyword evidence="4 7" id="KW-1133">Transmembrane helix</keyword>
<dbReference type="GO" id="GO:0005886">
    <property type="term" value="C:plasma membrane"/>
    <property type="evidence" value="ECO:0007669"/>
    <property type="project" value="TreeGrafter"/>
</dbReference>
<evidence type="ECO:0000256" key="5">
    <source>
        <dbReference type="ARBA" id="ARBA00023136"/>
    </source>
</evidence>
<accession>A0A401TGL3</accession>
<evidence type="ECO:0000313" key="8">
    <source>
        <dbReference type="EMBL" id="GCC41746.1"/>
    </source>
</evidence>
<dbReference type="Proteomes" id="UP000287033">
    <property type="component" value="Unassembled WGS sequence"/>
</dbReference>
<evidence type="ECO:0000256" key="2">
    <source>
        <dbReference type="ARBA" id="ARBA00022448"/>
    </source>
</evidence>
<name>A0A401TGL3_CHIPU</name>
<keyword evidence="9" id="KW-1185">Reference proteome</keyword>
<keyword evidence="5 7" id="KW-0472">Membrane</keyword>
<feature type="binding site" evidence="6">
    <location>
        <position position="48"/>
    </location>
    <ligand>
        <name>Na(+)</name>
        <dbReference type="ChEBI" id="CHEBI:29101"/>
        <label>1</label>
    </ligand>
</feature>
<dbReference type="SUPFAM" id="SSF161070">
    <property type="entry name" value="SNF-like"/>
    <property type="match status" value="1"/>
</dbReference>
<dbReference type="EMBL" id="BEZZ01068270">
    <property type="protein sequence ID" value="GCC41746.1"/>
    <property type="molecule type" value="Genomic_DNA"/>
</dbReference>
<organism evidence="8 9">
    <name type="scientific">Chiloscyllium punctatum</name>
    <name type="common">Brownbanded bambooshark</name>
    <name type="synonym">Hemiscyllium punctatum</name>
    <dbReference type="NCBI Taxonomy" id="137246"/>
    <lineage>
        <taxon>Eukaryota</taxon>
        <taxon>Metazoa</taxon>
        <taxon>Chordata</taxon>
        <taxon>Craniata</taxon>
        <taxon>Vertebrata</taxon>
        <taxon>Chondrichthyes</taxon>
        <taxon>Elasmobranchii</taxon>
        <taxon>Galeomorphii</taxon>
        <taxon>Galeoidea</taxon>
        <taxon>Orectolobiformes</taxon>
        <taxon>Hemiscylliidae</taxon>
        <taxon>Chiloscyllium</taxon>
    </lineage>
</organism>
<evidence type="ECO:0000313" key="9">
    <source>
        <dbReference type="Proteomes" id="UP000287033"/>
    </source>
</evidence>